<dbReference type="CDD" id="cd02440">
    <property type="entry name" value="AdoMet_MTases"/>
    <property type="match status" value="1"/>
</dbReference>
<name>A0A0G4GRZ8_9ALVE</name>
<keyword evidence="2" id="KW-0472">Membrane</keyword>
<dbReference type="Pfam" id="PF10294">
    <property type="entry name" value="Methyltransf_16"/>
    <property type="match status" value="1"/>
</dbReference>
<keyword evidence="2" id="KW-1133">Transmembrane helix</keyword>
<dbReference type="VEuPathDB" id="CryptoDB:Cvel_5117"/>
<feature type="region of interest" description="Disordered" evidence="1">
    <location>
        <begin position="256"/>
        <end position="311"/>
    </location>
</feature>
<protein>
    <submittedName>
        <fullName evidence="3">Uncharacterized protein</fullName>
    </submittedName>
</protein>
<dbReference type="Gene3D" id="3.40.50.150">
    <property type="entry name" value="Vaccinia Virus protein VP39"/>
    <property type="match status" value="1"/>
</dbReference>
<accession>A0A0G4GRZ8</accession>
<feature type="region of interest" description="Disordered" evidence="1">
    <location>
        <begin position="459"/>
        <end position="492"/>
    </location>
</feature>
<proteinExistence type="predicted"/>
<organism evidence="3">
    <name type="scientific">Chromera velia CCMP2878</name>
    <dbReference type="NCBI Taxonomy" id="1169474"/>
    <lineage>
        <taxon>Eukaryota</taxon>
        <taxon>Sar</taxon>
        <taxon>Alveolata</taxon>
        <taxon>Colpodellida</taxon>
        <taxon>Chromeraceae</taxon>
        <taxon>Chromera</taxon>
    </lineage>
</organism>
<dbReference type="PANTHER" id="PTHR14614">
    <property type="entry name" value="HEPATOCELLULAR CARCINOMA-ASSOCIATED ANTIGEN"/>
    <property type="match status" value="1"/>
</dbReference>
<evidence type="ECO:0000256" key="1">
    <source>
        <dbReference type="SAM" id="MobiDB-lite"/>
    </source>
</evidence>
<reference evidence="3" key="1">
    <citation type="submission" date="2014-11" db="EMBL/GenBank/DDBJ databases">
        <authorList>
            <person name="Otto D Thomas"/>
            <person name="Naeem Raeece"/>
        </authorList>
    </citation>
    <scope>NUCLEOTIDE SEQUENCE</scope>
</reference>
<feature type="compositionally biased region" description="Basic and acidic residues" evidence="1">
    <location>
        <begin position="419"/>
        <end position="435"/>
    </location>
</feature>
<feature type="compositionally biased region" description="Basic and acidic residues" evidence="1">
    <location>
        <begin position="472"/>
        <end position="492"/>
    </location>
</feature>
<feature type="region of interest" description="Disordered" evidence="1">
    <location>
        <begin position="407"/>
        <end position="435"/>
    </location>
</feature>
<dbReference type="InterPro" id="IPR019410">
    <property type="entry name" value="Methyltransf_16"/>
</dbReference>
<keyword evidence="2" id="KW-0812">Transmembrane</keyword>
<feature type="region of interest" description="Disordered" evidence="1">
    <location>
        <begin position="324"/>
        <end position="377"/>
    </location>
</feature>
<dbReference type="AlphaFoldDB" id="A0A0G4GRZ8"/>
<feature type="compositionally biased region" description="Basic and acidic residues" evidence="1">
    <location>
        <begin position="269"/>
        <end position="287"/>
    </location>
</feature>
<feature type="compositionally biased region" description="Low complexity" evidence="1">
    <location>
        <begin position="298"/>
        <end position="311"/>
    </location>
</feature>
<evidence type="ECO:0000313" key="3">
    <source>
        <dbReference type="EMBL" id="CEM33387.1"/>
    </source>
</evidence>
<dbReference type="EMBL" id="CDMZ01001491">
    <property type="protein sequence ID" value="CEM33387.1"/>
    <property type="molecule type" value="Genomic_DNA"/>
</dbReference>
<evidence type="ECO:0000256" key="2">
    <source>
        <dbReference type="SAM" id="Phobius"/>
    </source>
</evidence>
<feature type="transmembrane region" description="Helical" evidence="2">
    <location>
        <begin position="12"/>
        <end position="35"/>
    </location>
</feature>
<sequence>MPKDCDRRKDAYSVGLGAVVWDSGLCLSALILSALPRSFFEGRTVVDLGAGTGAVGLACSAAGAERVTLSDREEVCALMEESVALNDPDVAERVSVLKLPWHEASVDAWRGGTFGGSPPDVLMGADLVVVDPDRVCVGLHEELQFALKSYLFACAQETAVDSDSGEERLMKGLVVLAFEERGELQLNKLQNLFGPTTVFFSLPSLELPSEDDLKAVTGIGEGEDVPEGVEEIEIVIQGETDSKGVWSLETEKGKGDVRFLSPVTQPAGGRKDQTPPRKRKGGDERPKQPSFAGPPLFSSSTPSERPSRRPSSLYVHGEILSRSFASRPIEGPVESASSARGVVPLYGRGSEKGEEAEEVDGRKEHNLPKGSSAEPTRARIFQVTGAPGFVAPSARLLLMVPERPDLRLASPLPAPPEVQIRDEGEGPRETPRTFRHKSLEELIDALHQVGAEVEEIPPSFFAPRDPFEDEGDGGKQHDLNNSRIGWRDHFWP</sequence>
<gene>
    <name evidence="3" type="ORF">Cvel_5117</name>
</gene>
<feature type="compositionally biased region" description="Basic and acidic residues" evidence="1">
    <location>
        <begin position="349"/>
        <end position="367"/>
    </location>
</feature>
<dbReference type="InterPro" id="IPR029063">
    <property type="entry name" value="SAM-dependent_MTases_sf"/>
</dbReference>
<dbReference type="SUPFAM" id="SSF53335">
    <property type="entry name" value="S-adenosyl-L-methionine-dependent methyltransferases"/>
    <property type="match status" value="1"/>
</dbReference>